<dbReference type="RefSeq" id="WP_106472820.1">
    <property type="nucleotide sequence ID" value="NZ_CP027665.1"/>
</dbReference>
<sequence length="112" mass="11917">MKAPRLNRQLVLEAPMSQPDGAGGFSRDWVALGTLWAELTARTGRERSAGGGTVSEVGYRITVRAAPVGSLARPLPDQRFRLGARLFTIRAVADAGAAGRYLTCFADEEVAA</sequence>
<dbReference type="NCBIfam" id="TIGR01563">
    <property type="entry name" value="gp16_SPP1"/>
    <property type="match status" value="1"/>
</dbReference>
<reference evidence="2" key="1">
    <citation type="submission" date="2018-03" db="EMBL/GenBank/DDBJ databases">
        <title>Genomic analysis of the strain SH-1 isolated from shrimp intestine.</title>
        <authorList>
            <person name="Kim Y.-S."/>
            <person name="Kim S.-E."/>
            <person name="Kim K.-H."/>
        </authorList>
    </citation>
    <scope>NUCLEOTIDE SEQUENCE [LARGE SCALE GENOMIC DNA]</scope>
    <source>
        <strain evidence="2">SH-1</strain>
    </source>
</reference>
<organism evidence="1 2">
    <name type="scientific">Pukyongiella litopenaei</name>
    <dbReference type="NCBI Taxonomy" id="2605946"/>
    <lineage>
        <taxon>Bacteria</taxon>
        <taxon>Pseudomonadati</taxon>
        <taxon>Pseudomonadota</taxon>
        <taxon>Alphaproteobacteria</taxon>
        <taxon>Rhodobacterales</taxon>
        <taxon>Paracoccaceae</taxon>
        <taxon>Pukyongiella</taxon>
    </lineage>
</organism>
<dbReference type="Proteomes" id="UP000237655">
    <property type="component" value="Chromosome"/>
</dbReference>
<keyword evidence="2" id="KW-1185">Reference proteome</keyword>
<dbReference type="InterPro" id="IPR038666">
    <property type="entry name" value="SSP1_head-tail_sf"/>
</dbReference>
<dbReference type="EMBL" id="CP027665">
    <property type="protein sequence ID" value="AVO38508.1"/>
    <property type="molecule type" value="Genomic_DNA"/>
</dbReference>
<dbReference type="AlphaFoldDB" id="A0A2S0MRJ6"/>
<dbReference type="InterPro" id="IPR008767">
    <property type="entry name" value="Phage_SPP1_head-tail_adaptor"/>
</dbReference>
<proteinExistence type="predicted"/>
<evidence type="ECO:0000313" key="1">
    <source>
        <dbReference type="EMBL" id="AVO38508.1"/>
    </source>
</evidence>
<accession>A0A2S0MRJ6</accession>
<dbReference type="KEGG" id="thas:C6Y53_12955"/>
<gene>
    <name evidence="1" type="ORF">C6Y53_12955</name>
</gene>
<evidence type="ECO:0000313" key="2">
    <source>
        <dbReference type="Proteomes" id="UP000237655"/>
    </source>
</evidence>
<name>A0A2S0MRJ6_9RHOB</name>
<dbReference type="Gene3D" id="2.40.10.270">
    <property type="entry name" value="Bacteriophage SPP1 head-tail adaptor protein"/>
    <property type="match status" value="1"/>
</dbReference>
<dbReference type="Pfam" id="PF05521">
    <property type="entry name" value="Phage_HCP"/>
    <property type="match status" value="1"/>
</dbReference>
<protein>
    <submittedName>
        <fullName evidence="1">Phage head closure protein</fullName>
    </submittedName>
</protein>